<gene>
    <name evidence="1" type="ordered locus">Sthe_2609</name>
</gene>
<organism evidence="1 2">
    <name type="scientific">Sphaerobacter thermophilus (strain ATCC 49802 / DSM 20745 / KCCM 41009 / NCIMB 13125 / S 6022)</name>
    <dbReference type="NCBI Taxonomy" id="479434"/>
    <lineage>
        <taxon>Bacteria</taxon>
        <taxon>Pseudomonadati</taxon>
        <taxon>Thermomicrobiota</taxon>
        <taxon>Thermomicrobia</taxon>
        <taxon>Sphaerobacterales</taxon>
        <taxon>Sphaerobacterineae</taxon>
        <taxon>Sphaerobacteraceae</taxon>
        <taxon>Sphaerobacter</taxon>
    </lineage>
</organism>
<dbReference type="eggNOG" id="ENOG50339TX">
    <property type="taxonomic scope" value="Bacteria"/>
</dbReference>
<evidence type="ECO:0000313" key="2">
    <source>
        <dbReference type="Proteomes" id="UP000002027"/>
    </source>
</evidence>
<evidence type="ECO:0000313" key="1">
    <source>
        <dbReference type="EMBL" id="ACZ40023.1"/>
    </source>
</evidence>
<name>D1C880_SPHTD</name>
<dbReference type="EMBL" id="CP001824">
    <property type="protein sequence ID" value="ACZ40023.1"/>
    <property type="molecule type" value="Genomic_DNA"/>
</dbReference>
<protein>
    <recommendedName>
        <fullName evidence="3">MazG nucleotide pyrophosphohydrolase</fullName>
    </recommendedName>
</protein>
<dbReference type="Proteomes" id="UP000002027">
    <property type="component" value="Chromosome 2"/>
</dbReference>
<reference evidence="1 2" key="2">
    <citation type="journal article" date="2010" name="Stand. Genomic Sci.">
        <title>Complete genome sequence of Desulfohalobium retbaense type strain (HR(100)).</title>
        <authorList>
            <person name="Spring S."/>
            <person name="Nolan M."/>
            <person name="Lapidus A."/>
            <person name="Glavina Del Rio T."/>
            <person name="Copeland A."/>
            <person name="Tice H."/>
            <person name="Cheng J.F."/>
            <person name="Lucas S."/>
            <person name="Land M."/>
            <person name="Chen F."/>
            <person name="Bruce D."/>
            <person name="Goodwin L."/>
            <person name="Pitluck S."/>
            <person name="Ivanova N."/>
            <person name="Mavromatis K."/>
            <person name="Mikhailova N."/>
            <person name="Pati A."/>
            <person name="Chen A."/>
            <person name="Palaniappan K."/>
            <person name="Hauser L."/>
            <person name="Chang Y.J."/>
            <person name="Jeffries C.D."/>
            <person name="Munk C."/>
            <person name="Kiss H."/>
            <person name="Chain P."/>
            <person name="Han C."/>
            <person name="Brettin T."/>
            <person name="Detter J.C."/>
            <person name="Schuler E."/>
            <person name="Goker M."/>
            <person name="Rohde M."/>
            <person name="Bristow J."/>
            <person name="Eisen J.A."/>
            <person name="Markowitz V."/>
            <person name="Hugenholtz P."/>
            <person name="Kyrpides N.C."/>
            <person name="Klenk H.P."/>
        </authorList>
    </citation>
    <scope>NUCLEOTIDE SEQUENCE [LARGE SCALE GENOMIC DNA]</scope>
    <source>
        <strain evidence="2">ATCC 49802 / DSM 20745 / S 6022</strain>
    </source>
</reference>
<dbReference type="KEGG" id="sti:Sthe_2609"/>
<proteinExistence type="predicted"/>
<accession>D1C880</accession>
<reference evidence="2" key="1">
    <citation type="submission" date="2009-11" db="EMBL/GenBank/DDBJ databases">
        <title>The complete chromosome 2 of Sphaerobacter thermophilus DSM 20745.</title>
        <authorList>
            <person name="Lucas S."/>
            <person name="Copeland A."/>
            <person name="Lapidus A."/>
            <person name="Glavina del Rio T."/>
            <person name="Dalin E."/>
            <person name="Tice H."/>
            <person name="Bruce D."/>
            <person name="Goodwin L."/>
            <person name="Pitluck S."/>
            <person name="Kyrpides N."/>
            <person name="Mavromatis K."/>
            <person name="Ivanova N."/>
            <person name="Mikhailova N."/>
            <person name="LaButti K.M."/>
            <person name="Clum A."/>
            <person name="Sun H.I."/>
            <person name="Brettin T."/>
            <person name="Detter J.C."/>
            <person name="Han C."/>
            <person name="Larimer F."/>
            <person name="Land M."/>
            <person name="Hauser L."/>
            <person name="Markowitz V."/>
            <person name="Cheng J.F."/>
            <person name="Hugenholtz P."/>
            <person name="Woyke T."/>
            <person name="Wu D."/>
            <person name="Steenblock K."/>
            <person name="Schneider S."/>
            <person name="Pukall R."/>
            <person name="Goeker M."/>
            <person name="Klenk H.P."/>
            <person name="Eisen J.A."/>
        </authorList>
    </citation>
    <scope>NUCLEOTIDE SEQUENCE [LARGE SCALE GENOMIC DNA]</scope>
    <source>
        <strain evidence="2">ATCC 49802 / DSM 20745 / S 6022</strain>
    </source>
</reference>
<dbReference type="InParanoid" id="D1C880"/>
<sequence>MTVAGDIAKTLHKVHEDGWLADRLEQTDVLSHSEADALALALADIAESMETVYSQLVPRLLKALKAEQRDEVLNALWDLREAFRHVDYHIHDAKLTEL</sequence>
<dbReference type="OrthoDB" id="9942807at2"/>
<evidence type="ECO:0008006" key="3">
    <source>
        <dbReference type="Google" id="ProtNLM"/>
    </source>
</evidence>
<dbReference type="AlphaFoldDB" id="D1C880"/>
<dbReference type="RefSeq" id="WP_012873061.1">
    <property type="nucleotide sequence ID" value="NC_013524.1"/>
</dbReference>
<dbReference type="HOGENOM" id="CLU_2332224_0_0_0"/>
<keyword evidence="2" id="KW-1185">Reference proteome</keyword>